<dbReference type="CDD" id="cd08990">
    <property type="entry name" value="GH43_AXH_like"/>
    <property type="match status" value="1"/>
</dbReference>
<keyword evidence="2" id="KW-0624">Polysaccharide degradation</keyword>
<proteinExistence type="inferred from homology"/>
<protein>
    <submittedName>
        <fullName evidence="8">Family 43 glycosylhydrolase</fullName>
    </submittedName>
</protein>
<keyword evidence="4" id="KW-0119">Carbohydrate metabolism</keyword>
<comment type="similarity">
    <text evidence="1 6">Belongs to the glycosyl hydrolase 43 family.</text>
</comment>
<evidence type="ECO:0000313" key="9">
    <source>
        <dbReference type="Proteomes" id="UP001163726"/>
    </source>
</evidence>
<keyword evidence="5 6" id="KW-0326">Glycosidase</keyword>
<reference evidence="8" key="1">
    <citation type="submission" date="2022-10" db="EMBL/GenBank/DDBJ databases">
        <title>Catenovulum adriacola sp. nov. isolated in the Harbour of Susak.</title>
        <authorList>
            <person name="Schoch T."/>
            <person name="Reich S.J."/>
            <person name="Stoeferle S."/>
            <person name="Flaiz M."/>
            <person name="Kazda M."/>
            <person name="Riedel C.U."/>
            <person name="Duerre P."/>
        </authorList>
    </citation>
    <scope>NUCLEOTIDE SEQUENCE</scope>
    <source>
        <strain evidence="8">TS8</strain>
        <plasmid evidence="8">pCadTS8_1</plasmid>
    </source>
</reference>
<evidence type="ECO:0000256" key="7">
    <source>
        <dbReference type="SAM" id="SignalP"/>
    </source>
</evidence>
<feature type="signal peptide" evidence="7">
    <location>
        <begin position="1"/>
        <end position="18"/>
    </location>
</feature>
<geneLocation type="plasmid" evidence="8 9">
    <name>pCadTS8_1</name>
</geneLocation>
<dbReference type="Gene3D" id="2.115.10.20">
    <property type="entry name" value="Glycosyl hydrolase domain, family 43"/>
    <property type="match status" value="1"/>
</dbReference>
<evidence type="ECO:0000313" key="8">
    <source>
        <dbReference type="EMBL" id="WAJ71770.1"/>
    </source>
</evidence>
<keyword evidence="3 6" id="KW-0378">Hydrolase</keyword>
<keyword evidence="7" id="KW-0732">Signal</keyword>
<accession>A0ABY7ATC1</accession>
<dbReference type="EMBL" id="CP109966">
    <property type="protein sequence ID" value="WAJ71770.1"/>
    <property type="molecule type" value="Genomic_DNA"/>
</dbReference>
<dbReference type="PANTHER" id="PTHR43772:SF2">
    <property type="entry name" value="PUTATIVE (AFU_ORTHOLOGUE AFUA_2G04480)-RELATED"/>
    <property type="match status" value="1"/>
</dbReference>
<dbReference type="InterPro" id="IPR006710">
    <property type="entry name" value="Glyco_hydro_43"/>
</dbReference>
<evidence type="ECO:0000256" key="1">
    <source>
        <dbReference type="ARBA" id="ARBA00009865"/>
    </source>
</evidence>
<dbReference type="InterPro" id="IPR023296">
    <property type="entry name" value="Glyco_hydro_beta-prop_sf"/>
</dbReference>
<evidence type="ECO:0000256" key="2">
    <source>
        <dbReference type="ARBA" id="ARBA00022651"/>
    </source>
</evidence>
<name>A0ABY7ATC1_9ALTE</name>
<evidence type="ECO:0000256" key="4">
    <source>
        <dbReference type="ARBA" id="ARBA00023277"/>
    </source>
</evidence>
<feature type="chain" id="PRO_5047351704" evidence="7">
    <location>
        <begin position="19"/>
        <end position="290"/>
    </location>
</feature>
<gene>
    <name evidence="8" type="ORF">OLW01_15645</name>
</gene>
<evidence type="ECO:0000256" key="5">
    <source>
        <dbReference type="ARBA" id="ARBA00023295"/>
    </source>
</evidence>
<organism evidence="8 9">
    <name type="scientific">Catenovulum adriaticum</name>
    <dbReference type="NCBI Taxonomy" id="2984846"/>
    <lineage>
        <taxon>Bacteria</taxon>
        <taxon>Pseudomonadati</taxon>
        <taxon>Pseudomonadota</taxon>
        <taxon>Gammaproteobacteria</taxon>
        <taxon>Alteromonadales</taxon>
        <taxon>Alteromonadaceae</taxon>
        <taxon>Catenovulum</taxon>
    </lineage>
</organism>
<keyword evidence="8" id="KW-0614">Plasmid</keyword>
<sequence>MIKLILISSLFLSFVASANNPLFWGADPSAIVAQDGRIFIYPTNDKKKWDDQKDWHVWSSSDLENWTDHGVIFDTTASKWGIDNAWAPDIAYKDGWYYFYYYFQNGKNIQGGIGVAKSQNPEGPFTEVHGKMLVKGHDPALFMDEDGTAYMYLQDKVHVLNPDMVTLKNQKAIDIKLDYRPTKFEAAYAFKRKGIYYFTIARDWNNLIYYTSDSPLGPFKYQGDFMRPYGGNNHHSIIEYEGNWIIFYHEWAPTESDKHNRRVRADYLHFNEDGTIKQVEITERGIWKKK</sequence>
<evidence type="ECO:0000256" key="3">
    <source>
        <dbReference type="ARBA" id="ARBA00022801"/>
    </source>
</evidence>
<keyword evidence="2" id="KW-0858">Xylan degradation</keyword>
<dbReference type="SUPFAM" id="SSF75005">
    <property type="entry name" value="Arabinanase/levansucrase/invertase"/>
    <property type="match status" value="1"/>
</dbReference>
<dbReference type="Pfam" id="PF04616">
    <property type="entry name" value="Glyco_hydro_43"/>
    <property type="match status" value="1"/>
</dbReference>
<keyword evidence="9" id="KW-1185">Reference proteome</keyword>
<dbReference type="PANTHER" id="PTHR43772">
    <property type="entry name" value="ENDO-1,4-BETA-XYLANASE"/>
    <property type="match status" value="1"/>
</dbReference>
<dbReference type="RefSeq" id="WP_268076479.1">
    <property type="nucleotide sequence ID" value="NZ_CP109966.1"/>
</dbReference>
<evidence type="ECO:0000256" key="6">
    <source>
        <dbReference type="RuleBase" id="RU361187"/>
    </source>
</evidence>
<dbReference type="InterPro" id="IPR052176">
    <property type="entry name" value="Glycosyl_Hydrlase_43_Enz"/>
</dbReference>
<dbReference type="Proteomes" id="UP001163726">
    <property type="component" value="Plasmid pCadTS8_1"/>
</dbReference>